<name>A0A1F6FHF5_9BACT</name>
<dbReference type="Proteomes" id="UP000177325">
    <property type="component" value="Unassembled WGS sequence"/>
</dbReference>
<evidence type="ECO:0000313" key="2">
    <source>
        <dbReference type="Proteomes" id="UP000177325"/>
    </source>
</evidence>
<accession>A0A1F6FHF5</accession>
<reference evidence="1 2" key="1">
    <citation type="journal article" date="2016" name="Nat. Commun.">
        <title>Thousands of microbial genomes shed light on interconnected biogeochemical processes in an aquifer system.</title>
        <authorList>
            <person name="Anantharaman K."/>
            <person name="Brown C.T."/>
            <person name="Hug L.A."/>
            <person name="Sharon I."/>
            <person name="Castelle C.J."/>
            <person name="Probst A.J."/>
            <person name="Thomas B.C."/>
            <person name="Singh A."/>
            <person name="Wilkins M.J."/>
            <person name="Karaoz U."/>
            <person name="Brodie E.L."/>
            <person name="Williams K.H."/>
            <person name="Hubbard S.S."/>
            <person name="Banfield J.F."/>
        </authorList>
    </citation>
    <scope>NUCLEOTIDE SEQUENCE [LARGE SCALE GENOMIC DNA]</scope>
</reference>
<sequence length="91" mass="10093">MTFLTAMEQAFINDGATSAEALADAEAKANASLIEKINSKLELVSGQIARECLEERLRAIPELPNRQARRHALEKILHDIEAKLMIQNLHG</sequence>
<dbReference type="AlphaFoldDB" id="A0A1F6FHF5"/>
<dbReference type="EMBL" id="MFMM01000001">
    <property type="protein sequence ID" value="OGG85294.1"/>
    <property type="molecule type" value="Genomic_DNA"/>
</dbReference>
<evidence type="ECO:0000313" key="1">
    <source>
        <dbReference type="EMBL" id="OGG85294.1"/>
    </source>
</evidence>
<gene>
    <name evidence="1" type="ORF">A3G90_04550</name>
</gene>
<comment type="caution">
    <text evidence="1">The sequence shown here is derived from an EMBL/GenBank/DDBJ whole genome shotgun (WGS) entry which is preliminary data.</text>
</comment>
<organism evidence="1 2">
    <name type="scientific">Candidatus Kaiserbacteria bacterium RIFCSPLOWO2_12_FULL_45_26</name>
    <dbReference type="NCBI Taxonomy" id="1798525"/>
    <lineage>
        <taxon>Bacteria</taxon>
        <taxon>Candidatus Kaiseribacteriota</taxon>
    </lineage>
</organism>
<protein>
    <submittedName>
        <fullName evidence="1">Uncharacterized protein</fullName>
    </submittedName>
</protein>
<proteinExistence type="predicted"/>